<protein>
    <submittedName>
        <fullName evidence="2">Uncharacterized protein</fullName>
    </submittedName>
</protein>
<reference evidence="2 3" key="1">
    <citation type="journal article" date="2016" name="Nat. Commun.">
        <title>Thousands of microbial genomes shed light on interconnected biogeochemical processes in an aquifer system.</title>
        <authorList>
            <person name="Anantharaman K."/>
            <person name="Brown C.T."/>
            <person name="Hug L.A."/>
            <person name="Sharon I."/>
            <person name="Castelle C.J."/>
            <person name="Probst A.J."/>
            <person name="Thomas B.C."/>
            <person name="Singh A."/>
            <person name="Wilkins M.J."/>
            <person name="Karaoz U."/>
            <person name="Brodie E.L."/>
            <person name="Williams K.H."/>
            <person name="Hubbard S.S."/>
            <person name="Banfield J.F."/>
        </authorList>
    </citation>
    <scope>NUCLEOTIDE SEQUENCE [LARGE SCALE GENOMIC DNA]</scope>
</reference>
<proteinExistence type="predicted"/>
<organism evidence="2 3">
    <name type="scientific">Candidatus Sungbacteria bacterium RIFCSPHIGHO2_02_FULL_49_12</name>
    <dbReference type="NCBI Taxonomy" id="1802271"/>
    <lineage>
        <taxon>Bacteria</taxon>
        <taxon>Candidatus Sungiibacteriota</taxon>
    </lineage>
</organism>
<name>A0A1G2KQJ2_9BACT</name>
<gene>
    <name evidence="2" type="ORF">A3C11_03050</name>
</gene>
<sequence length="745" mass="83555">MQNEATPVNDLGLETSESPDQKETPRSADAEVAAFATELFSARFAERNKTPQEIEELVDSFHERLLEQAGIERKISAITGTTAEYNERKLPYRFRLGIKTFLETYIDFVKEKLKGDLPTRERTKGLIREIDNSLFSSHPNLASYCGDYKDMLEVAAKTLDAPELQGTLASHIIGELNYNLSFDSKAEEKIEEMLANCSNLEAMRLISILESVANEAAANGKWADRGFSSITAAIEKQKQHSSPLVVLYSSAMSKRLREEAEDPSLGVVRYRDDPNYARLSRDMTKREVQEHRELTKSLTLEKELSRGGRLQYIAKDAIAITDQGLIPHEVALIDRKEILNTSREKDSVPIPAQFIDLADVYKDGRINPFNLKEEGDTKLLIQRFHDPFMRQEIKNTLGVSLIDISFESQLYLLRFMADADRPTFARLEAITHRIPNQAITFLESFLALRTGDEFAESLLTIGEKLRPKEINGILYSLERIYKSGVEFKNFFGQIEPELGRGVYLALVKRTTELLLVIQEVIQKGKAETQLYNGEKIAATDIKSVCQALTSLEYSITTIAEALRQSAEAPRSTEAPSQTHETVHAIRFETPKVLLQVREQGAKIGAHDATREFDGEARINFLVNIKTDEPIPEELSQPLRQQALSIRLDREGTVWIPGASVAIPESDPTRQQGSLSLDIGSIYGEPDNPNVEIGRLLAIGNALIAEKRGEKANFNHVREVFDPKFGDAEVFADVVRKLGSNLAGEQ</sequence>
<dbReference type="EMBL" id="MHQJ01000010">
    <property type="protein sequence ID" value="OHA01688.1"/>
    <property type="molecule type" value="Genomic_DNA"/>
</dbReference>
<feature type="compositionally biased region" description="Basic and acidic residues" evidence="1">
    <location>
        <begin position="19"/>
        <end position="28"/>
    </location>
</feature>
<evidence type="ECO:0000313" key="2">
    <source>
        <dbReference type="EMBL" id="OHA01688.1"/>
    </source>
</evidence>
<accession>A0A1G2KQJ2</accession>
<dbReference type="AlphaFoldDB" id="A0A1G2KQJ2"/>
<evidence type="ECO:0000256" key="1">
    <source>
        <dbReference type="SAM" id="MobiDB-lite"/>
    </source>
</evidence>
<dbReference type="Proteomes" id="UP000177362">
    <property type="component" value="Unassembled WGS sequence"/>
</dbReference>
<feature type="region of interest" description="Disordered" evidence="1">
    <location>
        <begin position="1"/>
        <end position="28"/>
    </location>
</feature>
<evidence type="ECO:0000313" key="3">
    <source>
        <dbReference type="Proteomes" id="UP000177362"/>
    </source>
</evidence>
<comment type="caution">
    <text evidence="2">The sequence shown here is derived from an EMBL/GenBank/DDBJ whole genome shotgun (WGS) entry which is preliminary data.</text>
</comment>